<dbReference type="STRING" id="1121421.SAMN02745123_03797"/>
<sequence length="464" mass="53088">MGLTEITLQKLRMANLRLKMLLIIIVCTSLLIADKLSLHQPLSSAIFLPLHTNIEFFCVFVALCTFTVTWYSNLNNCCYYSFFIGLGLLAVGFIDLFHFYSYEGMPTIFAQPCPNQATLYHVIGRYIMAVVFLVSVYFYKKEWCYLNRFKYYFLAATLGLVGFVLVTVSYDAQIYPAMYTAQGLTQAKIICEYIIIGLLVAAVAGYLWLYKKYMDNYLQLIIATLTISIFSELCFISYEKVYDTTNLLGHIFRFASYILIYVAIFMNNVKKPYLALVEAREELASANDILEERVRQRTKDLQEANKRLSKAATHDYLTGAINRMEFSHRFSKMLENSKEESLHSVIALDFDSFKKINDTFGHAVGDECLKTFVKSAKEVVRPTDTVSRFGGDEFMILLPNTPWDGARVVGEKVRKRLAEVAEPPFTVSMGIAEWPKNGRKEKDLLAYADEALYLAKQNGKNRME</sequence>
<dbReference type="PANTHER" id="PTHR45138:SF24">
    <property type="entry name" value="DIGUANYLATE CYCLASE DGCC-RELATED"/>
    <property type="match status" value="1"/>
</dbReference>
<keyword evidence="2" id="KW-1133">Transmembrane helix</keyword>
<dbReference type="SMART" id="SM00267">
    <property type="entry name" value="GGDEF"/>
    <property type="match status" value="1"/>
</dbReference>
<dbReference type="InterPro" id="IPR050469">
    <property type="entry name" value="Diguanylate_Cyclase"/>
</dbReference>
<dbReference type="InterPro" id="IPR000160">
    <property type="entry name" value="GGDEF_dom"/>
</dbReference>
<feature type="transmembrane region" description="Helical" evidence="2">
    <location>
        <begin position="20"/>
        <end position="38"/>
    </location>
</feature>
<evidence type="ECO:0000313" key="5">
    <source>
        <dbReference type="Proteomes" id="UP000183997"/>
    </source>
</evidence>
<dbReference type="Pfam" id="PF00990">
    <property type="entry name" value="GGDEF"/>
    <property type="match status" value="1"/>
</dbReference>
<protein>
    <submittedName>
        <fullName evidence="4">Diguanylate cyclase (GGDEF) domain-containing protein</fullName>
    </submittedName>
</protein>
<evidence type="ECO:0000256" key="2">
    <source>
        <dbReference type="SAM" id="Phobius"/>
    </source>
</evidence>
<feature type="transmembrane region" description="Helical" evidence="2">
    <location>
        <begin position="217"/>
        <end position="238"/>
    </location>
</feature>
<accession>A0A1M6WW95</accession>
<feature type="transmembrane region" description="Helical" evidence="2">
    <location>
        <begin position="250"/>
        <end position="269"/>
    </location>
</feature>
<evidence type="ECO:0000259" key="3">
    <source>
        <dbReference type="PROSITE" id="PS50887"/>
    </source>
</evidence>
<dbReference type="NCBIfam" id="TIGR00254">
    <property type="entry name" value="GGDEF"/>
    <property type="match status" value="1"/>
</dbReference>
<evidence type="ECO:0000313" key="4">
    <source>
        <dbReference type="EMBL" id="SHK98007.1"/>
    </source>
</evidence>
<dbReference type="GO" id="GO:0043709">
    <property type="term" value="P:cell adhesion involved in single-species biofilm formation"/>
    <property type="evidence" value="ECO:0007669"/>
    <property type="project" value="TreeGrafter"/>
</dbReference>
<proteinExistence type="predicted"/>
<gene>
    <name evidence="4" type="ORF">SAMN02745123_03797</name>
</gene>
<dbReference type="FunFam" id="3.30.70.270:FF:000001">
    <property type="entry name" value="Diguanylate cyclase domain protein"/>
    <property type="match status" value="1"/>
</dbReference>
<dbReference type="InterPro" id="IPR043128">
    <property type="entry name" value="Rev_trsase/Diguanyl_cyclase"/>
</dbReference>
<dbReference type="EMBL" id="FRAR01000035">
    <property type="protein sequence ID" value="SHK98007.1"/>
    <property type="molecule type" value="Genomic_DNA"/>
</dbReference>
<dbReference type="OrthoDB" id="9783388at2"/>
<dbReference type="PROSITE" id="PS50887">
    <property type="entry name" value="GGDEF"/>
    <property type="match status" value="1"/>
</dbReference>
<dbReference type="RefSeq" id="WP_072917476.1">
    <property type="nucleotide sequence ID" value="NZ_FRAR01000035.1"/>
</dbReference>
<feature type="transmembrane region" description="Helical" evidence="2">
    <location>
        <begin position="50"/>
        <end position="71"/>
    </location>
</feature>
<name>A0A1M6WW95_9FIRM</name>
<dbReference type="Proteomes" id="UP000183997">
    <property type="component" value="Unassembled WGS sequence"/>
</dbReference>
<dbReference type="GO" id="GO:1902201">
    <property type="term" value="P:negative regulation of bacterial-type flagellum-dependent cell motility"/>
    <property type="evidence" value="ECO:0007669"/>
    <property type="project" value="TreeGrafter"/>
</dbReference>
<dbReference type="AlphaFoldDB" id="A0A1M6WW95"/>
<evidence type="ECO:0000256" key="1">
    <source>
        <dbReference type="SAM" id="Coils"/>
    </source>
</evidence>
<feature type="coiled-coil region" evidence="1">
    <location>
        <begin position="276"/>
        <end position="311"/>
    </location>
</feature>
<reference evidence="5" key="1">
    <citation type="submission" date="2016-11" db="EMBL/GenBank/DDBJ databases">
        <authorList>
            <person name="Varghese N."/>
            <person name="Submissions S."/>
        </authorList>
    </citation>
    <scope>NUCLEOTIDE SEQUENCE [LARGE SCALE GENOMIC DNA]</scope>
    <source>
        <strain evidence="5">DSM 10349</strain>
    </source>
</reference>
<dbReference type="GO" id="GO:0005886">
    <property type="term" value="C:plasma membrane"/>
    <property type="evidence" value="ECO:0007669"/>
    <property type="project" value="TreeGrafter"/>
</dbReference>
<dbReference type="InterPro" id="IPR029787">
    <property type="entry name" value="Nucleotide_cyclase"/>
</dbReference>
<feature type="transmembrane region" description="Helical" evidence="2">
    <location>
        <begin position="190"/>
        <end position="210"/>
    </location>
</feature>
<feature type="transmembrane region" description="Helical" evidence="2">
    <location>
        <begin position="78"/>
        <end position="99"/>
    </location>
</feature>
<feature type="transmembrane region" description="Helical" evidence="2">
    <location>
        <begin position="151"/>
        <end position="170"/>
    </location>
</feature>
<dbReference type="PANTHER" id="PTHR45138">
    <property type="entry name" value="REGULATORY COMPONENTS OF SENSORY TRANSDUCTION SYSTEM"/>
    <property type="match status" value="1"/>
</dbReference>
<keyword evidence="5" id="KW-1185">Reference proteome</keyword>
<organism evidence="4 5">
    <name type="scientific">Desulforamulus aeronauticus DSM 10349</name>
    <dbReference type="NCBI Taxonomy" id="1121421"/>
    <lineage>
        <taxon>Bacteria</taxon>
        <taxon>Bacillati</taxon>
        <taxon>Bacillota</taxon>
        <taxon>Clostridia</taxon>
        <taxon>Eubacteriales</taxon>
        <taxon>Peptococcaceae</taxon>
        <taxon>Desulforamulus</taxon>
    </lineage>
</organism>
<dbReference type="InterPro" id="IPR033425">
    <property type="entry name" value="MASE3"/>
</dbReference>
<dbReference type="GO" id="GO:0052621">
    <property type="term" value="F:diguanylate cyclase activity"/>
    <property type="evidence" value="ECO:0007669"/>
    <property type="project" value="TreeGrafter"/>
</dbReference>
<feature type="domain" description="GGDEF" evidence="3">
    <location>
        <begin position="341"/>
        <end position="464"/>
    </location>
</feature>
<dbReference type="Pfam" id="PF17159">
    <property type="entry name" value="MASE3"/>
    <property type="match status" value="1"/>
</dbReference>
<dbReference type="Gene3D" id="3.30.70.270">
    <property type="match status" value="1"/>
</dbReference>
<feature type="transmembrane region" description="Helical" evidence="2">
    <location>
        <begin position="119"/>
        <end position="139"/>
    </location>
</feature>
<keyword evidence="1" id="KW-0175">Coiled coil</keyword>
<dbReference type="SUPFAM" id="SSF55073">
    <property type="entry name" value="Nucleotide cyclase"/>
    <property type="match status" value="1"/>
</dbReference>
<dbReference type="CDD" id="cd01949">
    <property type="entry name" value="GGDEF"/>
    <property type="match status" value="1"/>
</dbReference>
<keyword evidence="2" id="KW-0812">Transmembrane</keyword>
<keyword evidence="2" id="KW-0472">Membrane</keyword>